<evidence type="ECO:0000313" key="2">
    <source>
        <dbReference type="EMBL" id="QHS85918.1"/>
    </source>
</evidence>
<keyword evidence="1" id="KW-1133">Transmembrane helix</keyword>
<proteinExistence type="predicted"/>
<name>A0A6C0B315_9ZZZZ</name>
<dbReference type="EMBL" id="MN739049">
    <property type="protein sequence ID" value="QHS85918.1"/>
    <property type="molecule type" value="Genomic_DNA"/>
</dbReference>
<reference evidence="2" key="1">
    <citation type="journal article" date="2020" name="Nature">
        <title>Giant virus diversity and host interactions through global metagenomics.</title>
        <authorList>
            <person name="Schulz F."/>
            <person name="Roux S."/>
            <person name="Paez-Espino D."/>
            <person name="Jungbluth S."/>
            <person name="Walsh D.A."/>
            <person name="Denef V.J."/>
            <person name="McMahon K.D."/>
            <person name="Konstantinidis K.T."/>
            <person name="Eloe-Fadrosh E.A."/>
            <person name="Kyrpides N.C."/>
            <person name="Woyke T."/>
        </authorList>
    </citation>
    <scope>NUCLEOTIDE SEQUENCE</scope>
    <source>
        <strain evidence="2">GVMAG-M-3300009185-36</strain>
    </source>
</reference>
<accession>A0A6C0B315</accession>
<keyword evidence="1" id="KW-0812">Transmembrane</keyword>
<evidence type="ECO:0000256" key="1">
    <source>
        <dbReference type="SAM" id="Phobius"/>
    </source>
</evidence>
<feature type="transmembrane region" description="Helical" evidence="1">
    <location>
        <begin position="9"/>
        <end position="27"/>
    </location>
</feature>
<protein>
    <submittedName>
        <fullName evidence="2">Uncharacterized protein</fullName>
    </submittedName>
</protein>
<dbReference type="AlphaFoldDB" id="A0A6C0B315"/>
<sequence>MGELFRKNHLIWTISAFLLIFAVFLYIKPSIAFNSDGSIKPFGVRKRGSTVFPVWWWTILFAAISRIGVSYASNYSV</sequence>
<feature type="transmembrane region" description="Helical" evidence="1">
    <location>
        <begin position="54"/>
        <end position="72"/>
    </location>
</feature>
<organism evidence="2">
    <name type="scientific">viral metagenome</name>
    <dbReference type="NCBI Taxonomy" id="1070528"/>
    <lineage>
        <taxon>unclassified sequences</taxon>
        <taxon>metagenomes</taxon>
        <taxon>organismal metagenomes</taxon>
    </lineage>
</organism>
<keyword evidence="1" id="KW-0472">Membrane</keyword>